<dbReference type="RefSeq" id="WP_264883758.1">
    <property type="nucleotide sequence ID" value="NZ_JAPDOB010000002.1"/>
</dbReference>
<proteinExistence type="predicted"/>
<accession>A0ABT3JI60</accession>
<keyword evidence="1" id="KW-0472">Membrane</keyword>
<evidence type="ECO:0000313" key="3">
    <source>
        <dbReference type="Proteomes" id="UP001526246"/>
    </source>
</evidence>
<organism evidence="2 3">
    <name type="scientific">Sphingomonas arvum</name>
    <dbReference type="NCBI Taxonomy" id="2992113"/>
    <lineage>
        <taxon>Bacteria</taxon>
        <taxon>Pseudomonadati</taxon>
        <taxon>Pseudomonadota</taxon>
        <taxon>Alphaproteobacteria</taxon>
        <taxon>Sphingomonadales</taxon>
        <taxon>Sphingomonadaceae</taxon>
        <taxon>Sphingomonas</taxon>
    </lineage>
</organism>
<reference evidence="2 3" key="1">
    <citation type="submission" date="2022-10" db="EMBL/GenBank/DDBJ databases">
        <title>Sphingomonas sp.</title>
        <authorList>
            <person name="Jin C."/>
        </authorList>
    </citation>
    <scope>NUCLEOTIDE SEQUENCE [LARGE SCALE GENOMIC DNA]</scope>
    <source>
        <strain evidence="2 3">BN140010</strain>
    </source>
</reference>
<evidence type="ECO:0000313" key="2">
    <source>
        <dbReference type="EMBL" id="MCW3798747.1"/>
    </source>
</evidence>
<gene>
    <name evidence="2" type="ORF">OMW55_13105</name>
</gene>
<evidence type="ECO:0000256" key="1">
    <source>
        <dbReference type="SAM" id="Phobius"/>
    </source>
</evidence>
<keyword evidence="1" id="KW-0812">Transmembrane</keyword>
<keyword evidence="3" id="KW-1185">Reference proteome</keyword>
<name>A0ABT3JI60_9SPHN</name>
<feature type="transmembrane region" description="Helical" evidence="1">
    <location>
        <begin position="34"/>
        <end position="51"/>
    </location>
</feature>
<protein>
    <submittedName>
        <fullName evidence="2">Uncharacterized protein</fullName>
    </submittedName>
</protein>
<dbReference type="Proteomes" id="UP001526246">
    <property type="component" value="Unassembled WGS sequence"/>
</dbReference>
<dbReference type="EMBL" id="JAPDOB010000002">
    <property type="protein sequence ID" value="MCW3798747.1"/>
    <property type="molecule type" value="Genomic_DNA"/>
</dbReference>
<keyword evidence="1" id="KW-1133">Transmembrane helix</keyword>
<comment type="caution">
    <text evidence="2">The sequence shown here is derived from an EMBL/GenBank/DDBJ whole genome shotgun (WGS) entry which is preliminary data.</text>
</comment>
<sequence>MNSRSPQAGGCLLFLAILVGLVVGLNKGLTGPGLIYGAIAGIILAVGFYLFDRRQRH</sequence>